<evidence type="ECO:0000313" key="3">
    <source>
        <dbReference type="Proteomes" id="UP001321473"/>
    </source>
</evidence>
<protein>
    <recommendedName>
        <fullName evidence="1">UBFD1 PH-like C-terminal domain-containing protein</fullName>
    </recommendedName>
</protein>
<feature type="domain" description="UBFD1 PH-like C-terminal" evidence="1">
    <location>
        <begin position="5"/>
        <end position="118"/>
    </location>
</feature>
<evidence type="ECO:0000259" key="1">
    <source>
        <dbReference type="Pfam" id="PF25343"/>
    </source>
</evidence>
<dbReference type="Pfam" id="PF25343">
    <property type="entry name" value="PH_UBFD1_C"/>
    <property type="match status" value="1"/>
</dbReference>
<keyword evidence="3" id="KW-1185">Reference proteome</keyword>
<proteinExistence type="predicted"/>
<gene>
    <name evidence="2" type="ORF">V5799_028057</name>
</gene>
<dbReference type="Proteomes" id="UP001321473">
    <property type="component" value="Unassembled WGS sequence"/>
</dbReference>
<evidence type="ECO:0000313" key="2">
    <source>
        <dbReference type="EMBL" id="KAK8760675.1"/>
    </source>
</evidence>
<dbReference type="GO" id="GO:0003723">
    <property type="term" value="F:RNA binding"/>
    <property type="evidence" value="ECO:0007669"/>
    <property type="project" value="TreeGrafter"/>
</dbReference>
<accession>A0AAQ4DDY5</accession>
<comment type="caution">
    <text evidence="2">The sequence shown here is derived from an EMBL/GenBank/DDBJ whole genome shotgun (WGS) entry which is preliminary data.</text>
</comment>
<reference evidence="2 3" key="1">
    <citation type="journal article" date="2023" name="Arcadia Sci">
        <title>De novo assembly of a long-read Amblyomma americanum tick genome.</title>
        <authorList>
            <person name="Chou S."/>
            <person name="Poskanzer K.E."/>
            <person name="Rollins M."/>
            <person name="Thuy-Boun P.S."/>
        </authorList>
    </citation>
    <scope>NUCLEOTIDE SEQUENCE [LARGE SCALE GENOMIC DNA]</scope>
    <source>
        <strain evidence="2">F_SG_1</strain>
        <tissue evidence="2">Salivary glands</tissue>
    </source>
</reference>
<dbReference type="AlphaFoldDB" id="A0AAQ4DDY5"/>
<feature type="non-terminal residue" evidence="2">
    <location>
        <position position="1"/>
    </location>
</feature>
<organism evidence="2 3">
    <name type="scientific">Amblyomma americanum</name>
    <name type="common">Lone star tick</name>
    <dbReference type="NCBI Taxonomy" id="6943"/>
    <lineage>
        <taxon>Eukaryota</taxon>
        <taxon>Metazoa</taxon>
        <taxon>Ecdysozoa</taxon>
        <taxon>Arthropoda</taxon>
        <taxon>Chelicerata</taxon>
        <taxon>Arachnida</taxon>
        <taxon>Acari</taxon>
        <taxon>Parasitiformes</taxon>
        <taxon>Ixodida</taxon>
        <taxon>Ixodoidea</taxon>
        <taxon>Ixodidae</taxon>
        <taxon>Amblyomminae</taxon>
        <taxon>Amblyomma</taxon>
    </lineage>
</organism>
<dbReference type="PANTHER" id="PTHR16470:SF0">
    <property type="entry name" value="UBIQUITIN DOMAIN-CONTAINING PROTEIN UBFD1"/>
    <property type="match status" value="1"/>
</dbReference>
<dbReference type="InterPro" id="IPR039120">
    <property type="entry name" value="UBFD1"/>
</dbReference>
<dbReference type="GO" id="GO:0045296">
    <property type="term" value="F:cadherin binding"/>
    <property type="evidence" value="ECO:0007669"/>
    <property type="project" value="TreeGrafter"/>
</dbReference>
<dbReference type="EMBL" id="JARKHS020032075">
    <property type="protein sequence ID" value="KAK8760675.1"/>
    <property type="molecule type" value="Genomic_DNA"/>
</dbReference>
<name>A0AAQ4DDY5_AMBAM</name>
<sequence length="118" mass="13384">KHKNIVADGVPEDAIPGILNVNDPLPTQPLKGMLNGLKQKVRLTFKLEKDEVWISTKEDTEKISIDVIQAVVSEPIEKHEEYHIMGLRVGPSEKLSVWTYIYWVPAQYVKAIKDHILG</sequence>
<dbReference type="InterPro" id="IPR057455">
    <property type="entry name" value="UBFD1_C"/>
</dbReference>
<dbReference type="PANTHER" id="PTHR16470">
    <property type="entry name" value="UBIQUITIN DOMAIN-CONTAINING PROTEIN UBFD1"/>
    <property type="match status" value="1"/>
</dbReference>